<keyword evidence="1" id="KW-0472">Membrane</keyword>
<comment type="caution">
    <text evidence="2">The sequence shown here is derived from an EMBL/GenBank/DDBJ whole genome shotgun (WGS) entry which is preliminary data.</text>
</comment>
<evidence type="ECO:0000256" key="1">
    <source>
        <dbReference type="SAM" id="Phobius"/>
    </source>
</evidence>
<keyword evidence="3" id="KW-1185">Reference proteome</keyword>
<evidence type="ECO:0000313" key="2">
    <source>
        <dbReference type="EMBL" id="GBP20300.1"/>
    </source>
</evidence>
<dbReference type="Proteomes" id="UP000299102">
    <property type="component" value="Unassembled WGS sequence"/>
</dbReference>
<feature type="transmembrane region" description="Helical" evidence="1">
    <location>
        <begin position="45"/>
        <end position="64"/>
    </location>
</feature>
<keyword evidence="1" id="KW-1133">Transmembrane helix</keyword>
<sequence>MSGTTSRGSARMENRSVSSACFQCYLRWRASISARRAFVPGPKRTEYVTIGSIAAYIVLTISGLHPRAISVLPMRMTGTSNFSFLVSTIALVFDGANLNFSIAPVPHMG</sequence>
<dbReference type="AlphaFoldDB" id="A0A4C1U213"/>
<name>A0A4C1U213_EUMVA</name>
<reference evidence="2 3" key="1">
    <citation type="journal article" date="2019" name="Commun. Biol.">
        <title>The bagworm genome reveals a unique fibroin gene that provides high tensile strength.</title>
        <authorList>
            <person name="Kono N."/>
            <person name="Nakamura H."/>
            <person name="Ohtoshi R."/>
            <person name="Tomita M."/>
            <person name="Numata K."/>
            <person name="Arakawa K."/>
        </authorList>
    </citation>
    <scope>NUCLEOTIDE SEQUENCE [LARGE SCALE GENOMIC DNA]</scope>
</reference>
<accession>A0A4C1U213</accession>
<proteinExistence type="predicted"/>
<dbReference type="EMBL" id="BGZK01000116">
    <property type="protein sequence ID" value="GBP20300.1"/>
    <property type="molecule type" value="Genomic_DNA"/>
</dbReference>
<gene>
    <name evidence="2" type="ORF">EVAR_82176_1</name>
</gene>
<evidence type="ECO:0000313" key="3">
    <source>
        <dbReference type="Proteomes" id="UP000299102"/>
    </source>
</evidence>
<organism evidence="2 3">
    <name type="scientific">Eumeta variegata</name>
    <name type="common">Bagworm moth</name>
    <name type="synonym">Eumeta japonica</name>
    <dbReference type="NCBI Taxonomy" id="151549"/>
    <lineage>
        <taxon>Eukaryota</taxon>
        <taxon>Metazoa</taxon>
        <taxon>Ecdysozoa</taxon>
        <taxon>Arthropoda</taxon>
        <taxon>Hexapoda</taxon>
        <taxon>Insecta</taxon>
        <taxon>Pterygota</taxon>
        <taxon>Neoptera</taxon>
        <taxon>Endopterygota</taxon>
        <taxon>Lepidoptera</taxon>
        <taxon>Glossata</taxon>
        <taxon>Ditrysia</taxon>
        <taxon>Tineoidea</taxon>
        <taxon>Psychidae</taxon>
        <taxon>Oiketicinae</taxon>
        <taxon>Eumeta</taxon>
    </lineage>
</organism>
<protein>
    <submittedName>
        <fullName evidence="2">Uncharacterized protein</fullName>
    </submittedName>
</protein>
<feature type="transmembrane region" description="Helical" evidence="1">
    <location>
        <begin position="84"/>
        <end position="105"/>
    </location>
</feature>
<keyword evidence="1" id="KW-0812">Transmembrane</keyword>